<sequence length="418" mass="47851">MSKYAPLADYLRNLDRSEVTLSFDEIERLLGFRLPPTAGRFRPYWSNSGVKDGHPGRLWREAGWRQIRLDLTGRHVSFRRSEAMPFDLESLRPKTKGLLYELLQDAGFSVEEWHRTSNGDPVENYRSNPRFCYEWCFGSVSDGFALCFWYENLTTDPLGRIVFGGNVRETHDALLAIARDDTSDASMRLRAHDQAARAKALDDAIQESFRRGLVARVILCEGNRRRVDELGKGASSVARRQLDVAEWYVHAYDSRTGECLVVRDVEPEVPGVNADGDIEYDEDATYDEVQNRAIKTRRGQQRFRRQLLDAYRKSCAVTGSRVVELLEAAHIVPHSLLTDYSTRNGLLLRADIHTLFDLNLMSVDDRCVVHVSRTLANTDYWQYHGKYLKGIPDRSEDQPSASGLARRHESFREAESSR</sequence>
<evidence type="ECO:0000313" key="5">
    <source>
        <dbReference type="Proteomes" id="UP000494249"/>
    </source>
</evidence>
<dbReference type="EMBL" id="CADIKB010000050">
    <property type="protein sequence ID" value="CAB3735436.1"/>
    <property type="molecule type" value="Genomic_DNA"/>
</dbReference>
<feature type="region of interest" description="Disordered" evidence="1">
    <location>
        <begin position="392"/>
        <end position="418"/>
    </location>
</feature>
<dbReference type="AlphaFoldDB" id="A0A6J5CFB9"/>
<evidence type="ECO:0000259" key="3">
    <source>
        <dbReference type="Pfam" id="PF24698"/>
    </source>
</evidence>
<proteinExistence type="predicted"/>
<name>A0A6J5CFB9_9BURK</name>
<evidence type="ECO:0000313" key="4">
    <source>
        <dbReference type="EMBL" id="CAB3735436.1"/>
    </source>
</evidence>
<dbReference type="RefSeq" id="WP_051223903.1">
    <property type="nucleotide sequence ID" value="NZ_CADFGL010000048.1"/>
</dbReference>
<gene>
    <name evidence="4" type="ORF">LMG22037_05966</name>
</gene>
<organism evidence="4 5">
    <name type="scientific">Paraburkholderia phenoliruptrix</name>
    <dbReference type="NCBI Taxonomy" id="252970"/>
    <lineage>
        <taxon>Bacteria</taxon>
        <taxon>Pseudomonadati</taxon>
        <taxon>Pseudomonadota</taxon>
        <taxon>Betaproteobacteria</taxon>
        <taxon>Burkholderiales</taxon>
        <taxon>Burkholderiaceae</taxon>
        <taxon>Paraburkholderia</taxon>
    </lineage>
</organism>
<dbReference type="Pfam" id="PF13391">
    <property type="entry name" value="HNH_2"/>
    <property type="match status" value="1"/>
</dbReference>
<dbReference type="Pfam" id="PF24698">
    <property type="entry name" value="DUF7662"/>
    <property type="match status" value="1"/>
</dbReference>
<feature type="domain" description="HNH nuclease" evidence="2">
    <location>
        <begin position="315"/>
        <end position="364"/>
    </location>
</feature>
<feature type="domain" description="DUF7662" evidence="3">
    <location>
        <begin position="4"/>
        <end position="80"/>
    </location>
</feature>
<evidence type="ECO:0000256" key="1">
    <source>
        <dbReference type="SAM" id="MobiDB-lite"/>
    </source>
</evidence>
<dbReference type="InterPro" id="IPR056079">
    <property type="entry name" value="DUF7662"/>
</dbReference>
<evidence type="ECO:0000259" key="2">
    <source>
        <dbReference type="Pfam" id="PF13391"/>
    </source>
</evidence>
<feature type="compositionally biased region" description="Basic and acidic residues" evidence="1">
    <location>
        <begin position="406"/>
        <end position="418"/>
    </location>
</feature>
<protein>
    <submittedName>
        <fullName evidence="4">Uncharacterized protein</fullName>
    </submittedName>
</protein>
<dbReference type="InterPro" id="IPR003615">
    <property type="entry name" value="HNH_nuc"/>
</dbReference>
<dbReference type="Proteomes" id="UP000494249">
    <property type="component" value="Unassembled WGS sequence"/>
</dbReference>
<accession>A0A6J5CFB9</accession>
<reference evidence="4 5" key="1">
    <citation type="submission" date="2020-04" db="EMBL/GenBank/DDBJ databases">
        <authorList>
            <person name="De Canck E."/>
        </authorList>
    </citation>
    <scope>NUCLEOTIDE SEQUENCE [LARGE SCALE GENOMIC DNA]</scope>
    <source>
        <strain evidence="4 5">LMG 22037</strain>
    </source>
</reference>